<sequence length="324" mass="36243">MSQAQIDATDLLCRLLDRDRPEINGHTLNTEHAEAAAHLQRERLLVLGPALDWVTCPECGIETARVVRELPQRDMELHCPACEEVVVTRALRETYKVALPRVVTAVLTGLNLSNGGLKPIIADMAWRLGTTEPTRGQPLTWYFARQLFRTQNAACLREHIALERSTTSCVILTSSELPLPPASPLIGFDVRTLSSVARIAQSRFEFFSERSVAAGPQVLPEARPGDSAATTLQYVRAHGKVFVDGIEHALEPRQQTILLALIDDLDHEIDKDALKTACGSQAQRFSPSKEFDRNPLVYKTFIRYLRDDARYALIIPDGDRTWLR</sequence>
<proteinExistence type="predicted"/>
<gene>
    <name evidence="1" type="ORF">J1M35_14760</name>
</gene>
<dbReference type="RefSeq" id="WP_208007923.1">
    <property type="nucleotide sequence ID" value="NZ_CP071796.1"/>
</dbReference>
<accession>A0A975H226</accession>
<name>A0A975H226_9BURK</name>
<keyword evidence="2" id="KW-1185">Reference proteome</keyword>
<dbReference type="KEGG" id="otd:J1M35_14760"/>
<evidence type="ECO:0000313" key="2">
    <source>
        <dbReference type="Proteomes" id="UP000663903"/>
    </source>
</evidence>
<protein>
    <submittedName>
        <fullName evidence="1">Uncharacterized protein</fullName>
    </submittedName>
</protein>
<dbReference type="AlphaFoldDB" id="A0A975H226"/>
<reference evidence="1" key="1">
    <citation type="submission" date="2021-03" db="EMBL/GenBank/DDBJ databases">
        <title>Ottowia sp. 27C isolated from the cloaca of a Giant Asian pond turtle (Heosemys grandis).</title>
        <authorList>
            <person name="Spergser J."/>
            <person name="Busse H.-J."/>
        </authorList>
    </citation>
    <scope>NUCLEOTIDE SEQUENCE</scope>
    <source>
        <strain evidence="1">27C</strain>
    </source>
</reference>
<dbReference type="Proteomes" id="UP000663903">
    <property type="component" value="Chromosome"/>
</dbReference>
<evidence type="ECO:0000313" key="1">
    <source>
        <dbReference type="EMBL" id="QTD44359.1"/>
    </source>
</evidence>
<dbReference type="EMBL" id="CP071796">
    <property type="protein sequence ID" value="QTD44359.1"/>
    <property type="molecule type" value="Genomic_DNA"/>
</dbReference>
<organism evidence="1 2">
    <name type="scientific">Ottowia testudinis</name>
    <dbReference type="NCBI Taxonomy" id="2816950"/>
    <lineage>
        <taxon>Bacteria</taxon>
        <taxon>Pseudomonadati</taxon>
        <taxon>Pseudomonadota</taxon>
        <taxon>Betaproteobacteria</taxon>
        <taxon>Burkholderiales</taxon>
        <taxon>Comamonadaceae</taxon>
        <taxon>Ottowia</taxon>
    </lineage>
</organism>